<proteinExistence type="predicted"/>
<evidence type="ECO:0000313" key="2">
    <source>
        <dbReference type="EMBL" id="MPC90240.1"/>
    </source>
</evidence>
<dbReference type="AlphaFoldDB" id="A0A5B7J0D1"/>
<protein>
    <submittedName>
        <fullName evidence="2">Uncharacterized protein</fullName>
    </submittedName>
</protein>
<organism evidence="2 3">
    <name type="scientific">Portunus trituberculatus</name>
    <name type="common">Swimming crab</name>
    <name type="synonym">Neptunus trituberculatus</name>
    <dbReference type="NCBI Taxonomy" id="210409"/>
    <lineage>
        <taxon>Eukaryota</taxon>
        <taxon>Metazoa</taxon>
        <taxon>Ecdysozoa</taxon>
        <taxon>Arthropoda</taxon>
        <taxon>Crustacea</taxon>
        <taxon>Multicrustacea</taxon>
        <taxon>Malacostraca</taxon>
        <taxon>Eumalacostraca</taxon>
        <taxon>Eucarida</taxon>
        <taxon>Decapoda</taxon>
        <taxon>Pleocyemata</taxon>
        <taxon>Brachyura</taxon>
        <taxon>Eubrachyura</taxon>
        <taxon>Portunoidea</taxon>
        <taxon>Portunidae</taxon>
        <taxon>Portuninae</taxon>
        <taxon>Portunus</taxon>
    </lineage>
</organism>
<feature type="region of interest" description="Disordered" evidence="1">
    <location>
        <begin position="50"/>
        <end position="70"/>
    </location>
</feature>
<sequence length="70" mass="8143">MEFQSLPEKDLDRIGMRERRKLCAARLLEEEGRHAVSKISRAVSMKIVIKEMQHSGDEKEAEDSQSEERN</sequence>
<dbReference type="EMBL" id="VSRR010083734">
    <property type="protein sequence ID" value="MPC90240.1"/>
    <property type="molecule type" value="Genomic_DNA"/>
</dbReference>
<name>A0A5B7J0D1_PORTR</name>
<comment type="caution">
    <text evidence="2">The sequence shown here is derived from an EMBL/GenBank/DDBJ whole genome shotgun (WGS) entry which is preliminary data.</text>
</comment>
<dbReference type="Proteomes" id="UP000324222">
    <property type="component" value="Unassembled WGS sequence"/>
</dbReference>
<evidence type="ECO:0000313" key="3">
    <source>
        <dbReference type="Proteomes" id="UP000324222"/>
    </source>
</evidence>
<accession>A0A5B7J0D1</accession>
<feature type="compositionally biased region" description="Acidic residues" evidence="1">
    <location>
        <begin position="59"/>
        <end position="70"/>
    </location>
</feature>
<reference evidence="2 3" key="1">
    <citation type="submission" date="2019-05" db="EMBL/GenBank/DDBJ databases">
        <title>Another draft genome of Portunus trituberculatus and its Hox gene families provides insights of decapod evolution.</title>
        <authorList>
            <person name="Jeong J.-H."/>
            <person name="Song I."/>
            <person name="Kim S."/>
            <person name="Choi T."/>
            <person name="Kim D."/>
            <person name="Ryu S."/>
            <person name="Kim W."/>
        </authorList>
    </citation>
    <scope>NUCLEOTIDE SEQUENCE [LARGE SCALE GENOMIC DNA]</scope>
    <source>
        <tissue evidence="2">Muscle</tissue>
    </source>
</reference>
<keyword evidence="3" id="KW-1185">Reference proteome</keyword>
<evidence type="ECO:0000256" key="1">
    <source>
        <dbReference type="SAM" id="MobiDB-lite"/>
    </source>
</evidence>
<gene>
    <name evidence="2" type="ORF">E2C01_085216</name>
</gene>